<proteinExistence type="predicted"/>
<keyword evidence="3" id="KW-1185">Reference proteome</keyword>
<accession>A0A5B7J202</accession>
<organism evidence="2 3">
    <name type="scientific">Portunus trituberculatus</name>
    <name type="common">Swimming crab</name>
    <name type="synonym">Neptunus trituberculatus</name>
    <dbReference type="NCBI Taxonomy" id="210409"/>
    <lineage>
        <taxon>Eukaryota</taxon>
        <taxon>Metazoa</taxon>
        <taxon>Ecdysozoa</taxon>
        <taxon>Arthropoda</taxon>
        <taxon>Crustacea</taxon>
        <taxon>Multicrustacea</taxon>
        <taxon>Malacostraca</taxon>
        <taxon>Eumalacostraca</taxon>
        <taxon>Eucarida</taxon>
        <taxon>Decapoda</taxon>
        <taxon>Pleocyemata</taxon>
        <taxon>Brachyura</taxon>
        <taxon>Eubrachyura</taxon>
        <taxon>Portunoidea</taxon>
        <taxon>Portunidae</taxon>
        <taxon>Portuninae</taxon>
        <taxon>Portunus</taxon>
    </lineage>
</organism>
<protein>
    <submittedName>
        <fullName evidence="2">Uncharacterized protein</fullName>
    </submittedName>
</protein>
<feature type="region of interest" description="Disordered" evidence="1">
    <location>
        <begin position="1"/>
        <end position="40"/>
    </location>
</feature>
<dbReference type="Proteomes" id="UP000324222">
    <property type="component" value="Unassembled WGS sequence"/>
</dbReference>
<dbReference type="EMBL" id="VSRR010071654">
    <property type="protein sequence ID" value="MPC86494.1"/>
    <property type="molecule type" value="Genomic_DNA"/>
</dbReference>
<evidence type="ECO:0000313" key="2">
    <source>
        <dbReference type="EMBL" id="MPC86494.1"/>
    </source>
</evidence>
<gene>
    <name evidence="2" type="ORF">E2C01_081324</name>
</gene>
<sequence>MHIHNMLHPIIIPSSTPSPTPTPSPPPTLPPTPSAPHLHDLGLSSAYRQSRSQLTRSWVGHQAGSPESACAVNFDSCAGCQSESPWRNYV</sequence>
<feature type="compositionally biased region" description="Pro residues" evidence="1">
    <location>
        <begin position="16"/>
        <end position="34"/>
    </location>
</feature>
<name>A0A5B7J202_PORTR</name>
<dbReference type="AlphaFoldDB" id="A0A5B7J202"/>
<evidence type="ECO:0000313" key="3">
    <source>
        <dbReference type="Proteomes" id="UP000324222"/>
    </source>
</evidence>
<comment type="caution">
    <text evidence="2">The sequence shown here is derived from an EMBL/GenBank/DDBJ whole genome shotgun (WGS) entry which is preliminary data.</text>
</comment>
<evidence type="ECO:0000256" key="1">
    <source>
        <dbReference type="SAM" id="MobiDB-lite"/>
    </source>
</evidence>
<reference evidence="2 3" key="1">
    <citation type="submission" date="2019-05" db="EMBL/GenBank/DDBJ databases">
        <title>Another draft genome of Portunus trituberculatus and its Hox gene families provides insights of decapod evolution.</title>
        <authorList>
            <person name="Jeong J.-H."/>
            <person name="Song I."/>
            <person name="Kim S."/>
            <person name="Choi T."/>
            <person name="Kim D."/>
            <person name="Ryu S."/>
            <person name="Kim W."/>
        </authorList>
    </citation>
    <scope>NUCLEOTIDE SEQUENCE [LARGE SCALE GENOMIC DNA]</scope>
    <source>
        <tissue evidence="2">Muscle</tissue>
    </source>
</reference>